<dbReference type="PROSITE" id="PS00995">
    <property type="entry name" value="TCP1_3"/>
    <property type="match status" value="1"/>
</dbReference>
<evidence type="ECO:0000256" key="1">
    <source>
        <dbReference type="ARBA" id="ARBA00008020"/>
    </source>
</evidence>
<keyword evidence="3 5" id="KW-0067">ATP-binding</keyword>
<dbReference type="SUPFAM" id="SSF54849">
    <property type="entry name" value="GroEL-intermediate domain like"/>
    <property type="match status" value="1"/>
</dbReference>
<dbReference type="InterPro" id="IPR027409">
    <property type="entry name" value="GroEL-like_apical_dom_sf"/>
</dbReference>
<dbReference type="AlphaFoldDB" id="A0A2R7Y124"/>
<dbReference type="InterPro" id="IPR017998">
    <property type="entry name" value="Chaperone_TCP-1"/>
</dbReference>
<protein>
    <submittedName>
        <fullName evidence="7">Thermosome subunit</fullName>
    </submittedName>
</protein>
<dbReference type="EMBL" id="NDWU01000025">
    <property type="protein sequence ID" value="PUA31149.1"/>
    <property type="molecule type" value="Genomic_DNA"/>
</dbReference>
<dbReference type="GO" id="GO:0005737">
    <property type="term" value="C:cytoplasm"/>
    <property type="evidence" value="ECO:0007669"/>
    <property type="project" value="UniProtKB-ARBA"/>
</dbReference>
<dbReference type="GO" id="GO:0051082">
    <property type="term" value="F:unfolded protein binding"/>
    <property type="evidence" value="ECO:0007669"/>
    <property type="project" value="InterPro"/>
</dbReference>
<organism evidence="7 8">
    <name type="scientific">Candidatus Terraquivivens tikiterensis</name>
    <dbReference type="NCBI Taxonomy" id="1980982"/>
    <lineage>
        <taxon>Archaea</taxon>
        <taxon>Nitrososphaerota</taxon>
        <taxon>Candidatus Wolframiiraptoraceae</taxon>
        <taxon>Candidatus Terraquivivens</taxon>
    </lineage>
</organism>
<dbReference type="InterPro" id="IPR027410">
    <property type="entry name" value="TCP-1-like_intermed_sf"/>
</dbReference>
<sequence length="554" mass="60263">MAVAEPGIAQPVIILKEGSQRSRGREAQSSNIMVAKIIAESMRSSLGPRGMDKMLVDSFGDVVITNDGATILKEMDVEHPVAKMLVEVAKAQDSEVGDGTTTAVVLAGELLAKAEELIEKEVHPSMIIEGYRKAAVKALEILDEIGHPVSPDDKETLIKVAKTSIASKLVSEEADYLSSLAVDAVLRVAEKVDGKWKVDLDDILLVKKSGQSLRDTKLIEGIVLDKEVVHPDMPKIVRNAKIAILDAPLEIEKTEFDAKLHIETPEQMKAFMKQEEEMLREMVNKVLSVGANVVICQKGIDDLAQYFLAKAGVLAVRRVKKSDMDKVAKATKGRVISRIDDLTPEDLGRAALVEERRVGEDKMVFIEGCENPKSISILIRGGTQRIVDEAERSLKDAINVVKDVIVEGKVVAGGGAPEIELAMRLRDYANTLAGKEQLAVNKFAEALEIVPSQLAENAGMDPIETVVNLTAEHKKGNRWAGVDVFNAKIADMFKRDVLEPLLVKKQTIKSAIEAASMILKIDDIIAASKLEEKTPKTGKEEGKVGEGEEGSSFD</sequence>
<dbReference type="InterPro" id="IPR002423">
    <property type="entry name" value="Cpn60/GroEL/TCP-1"/>
</dbReference>
<evidence type="ECO:0000256" key="2">
    <source>
        <dbReference type="ARBA" id="ARBA00022741"/>
    </source>
</evidence>
<dbReference type="PROSITE" id="PS00750">
    <property type="entry name" value="TCP1_1"/>
    <property type="match status" value="1"/>
</dbReference>
<dbReference type="PANTHER" id="PTHR11353">
    <property type="entry name" value="CHAPERONIN"/>
    <property type="match status" value="1"/>
</dbReference>
<keyword evidence="4 5" id="KW-0143">Chaperone</keyword>
<proteinExistence type="inferred from homology"/>
<dbReference type="GO" id="GO:0016887">
    <property type="term" value="F:ATP hydrolysis activity"/>
    <property type="evidence" value="ECO:0007669"/>
    <property type="project" value="InterPro"/>
</dbReference>
<evidence type="ECO:0000256" key="4">
    <source>
        <dbReference type="ARBA" id="ARBA00023186"/>
    </source>
</evidence>
<evidence type="ECO:0000313" key="8">
    <source>
        <dbReference type="Proteomes" id="UP000244066"/>
    </source>
</evidence>
<dbReference type="PROSITE" id="PS00751">
    <property type="entry name" value="TCP1_2"/>
    <property type="match status" value="1"/>
</dbReference>
<comment type="caution">
    <text evidence="7">The sequence shown here is derived from an EMBL/GenBank/DDBJ whole genome shotgun (WGS) entry which is preliminary data.</text>
</comment>
<dbReference type="InterPro" id="IPR012714">
    <property type="entry name" value="Thermosome_arc"/>
</dbReference>
<keyword evidence="2 5" id="KW-0547">Nucleotide-binding</keyword>
<evidence type="ECO:0000313" key="7">
    <source>
        <dbReference type="EMBL" id="PUA31149.1"/>
    </source>
</evidence>
<dbReference type="InterPro" id="IPR054827">
    <property type="entry name" value="thermosome_alpha"/>
</dbReference>
<dbReference type="Gene3D" id="1.10.560.10">
    <property type="entry name" value="GroEL-like equatorial domain"/>
    <property type="match status" value="1"/>
</dbReference>
<dbReference type="PRINTS" id="PR00304">
    <property type="entry name" value="TCOMPLEXTCP1"/>
</dbReference>
<dbReference type="Gene3D" id="3.30.260.10">
    <property type="entry name" value="TCP-1-like chaperonin intermediate domain"/>
    <property type="match status" value="1"/>
</dbReference>
<reference evidence="7 8" key="1">
    <citation type="submission" date="2017-04" db="EMBL/GenBank/DDBJ databases">
        <title>Draft Aigarchaeota genome from a New Zealand hot spring.</title>
        <authorList>
            <person name="Reysenbach A.-L."/>
            <person name="Donaho J.A."/>
            <person name="Gerhart J."/>
            <person name="Kelley J.F."/>
            <person name="Kouba K."/>
            <person name="Podar M."/>
            <person name="Stott M."/>
        </authorList>
    </citation>
    <scope>NUCLEOTIDE SEQUENCE [LARGE SCALE GENOMIC DNA]</scope>
    <source>
        <strain evidence="7">NZ13_MG1</strain>
    </source>
</reference>
<dbReference type="Proteomes" id="UP000244066">
    <property type="component" value="Unassembled WGS sequence"/>
</dbReference>
<dbReference type="SUPFAM" id="SSF48592">
    <property type="entry name" value="GroEL equatorial domain-like"/>
    <property type="match status" value="1"/>
</dbReference>
<name>A0A2R7Y124_9ARCH</name>
<dbReference type="InterPro" id="IPR002194">
    <property type="entry name" value="Chaperonin_TCP-1_CS"/>
</dbReference>
<dbReference type="NCBIfam" id="NF041083">
    <property type="entry name" value="thermosome_beta"/>
    <property type="match status" value="1"/>
</dbReference>
<evidence type="ECO:0000256" key="5">
    <source>
        <dbReference type="RuleBase" id="RU004187"/>
    </source>
</evidence>
<dbReference type="InterPro" id="IPR027413">
    <property type="entry name" value="GROEL-like_equatorial_sf"/>
</dbReference>
<evidence type="ECO:0000256" key="6">
    <source>
        <dbReference type="SAM" id="MobiDB-lite"/>
    </source>
</evidence>
<gene>
    <name evidence="7" type="ORF">B9J98_07570</name>
</gene>
<dbReference type="GO" id="GO:0140662">
    <property type="term" value="F:ATP-dependent protein folding chaperone"/>
    <property type="evidence" value="ECO:0007669"/>
    <property type="project" value="InterPro"/>
</dbReference>
<feature type="region of interest" description="Disordered" evidence="6">
    <location>
        <begin position="530"/>
        <end position="554"/>
    </location>
</feature>
<dbReference type="Pfam" id="PF00118">
    <property type="entry name" value="Cpn60_TCP1"/>
    <property type="match status" value="1"/>
</dbReference>
<dbReference type="NCBIfam" id="TIGR02339">
    <property type="entry name" value="thermosome_arch"/>
    <property type="match status" value="1"/>
</dbReference>
<dbReference type="GO" id="GO:0005524">
    <property type="term" value="F:ATP binding"/>
    <property type="evidence" value="ECO:0007669"/>
    <property type="project" value="UniProtKB-KW"/>
</dbReference>
<dbReference type="CDD" id="cd03343">
    <property type="entry name" value="cpn60"/>
    <property type="match status" value="1"/>
</dbReference>
<dbReference type="GO" id="GO:0032991">
    <property type="term" value="C:protein-containing complex"/>
    <property type="evidence" value="ECO:0007669"/>
    <property type="project" value="UniProtKB-ARBA"/>
</dbReference>
<accession>A0A2R7Y124</accession>
<comment type="similarity">
    <text evidence="1 5">Belongs to the TCP-1 chaperonin family.</text>
</comment>
<dbReference type="FunFam" id="1.10.560.10:FF:000017">
    <property type="entry name" value="T-complex protein 1 subunit eta"/>
    <property type="match status" value="1"/>
</dbReference>
<evidence type="ECO:0000256" key="3">
    <source>
        <dbReference type="ARBA" id="ARBA00022840"/>
    </source>
</evidence>
<feature type="compositionally biased region" description="Basic and acidic residues" evidence="6">
    <location>
        <begin position="530"/>
        <end position="546"/>
    </location>
</feature>
<dbReference type="NCBIfam" id="NF041082">
    <property type="entry name" value="thermosome_alpha"/>
    <property type="match status" value="1"/>
</dbReference>
<dbReference type="Gene3D" id="3.50.7.10">
    <property type="entry name" value="GroEL"/>
    <property type="match status" value="1"/>
</dbReference>
<dbReference type="SUPFAM" id="SSF52029">
    <property type="entry name" value="GroEL apical domain-like"/>
    <property type="match status" value="1"/>
</dbReference>
<dbReference type="InterPro" id="IPR053374">
    <property type="entry name" value="TCP-1_chaperonin"/>
</dbReference>